<evidence type="ECO:0000313" key="2">
    <source>
        <dbReference type="Proteomes" id="UP000019854"/>
    </source>
</evidence>
<sequence>MSAVTFAMLRARTASTIAVLPPTWRYTVAREHPASRATASRFNRSNPWRAICLAATDTMRSAAIVCRSDPCSQSAYGDIVGQIYRRLRQIVLKFSEFPQVAHLP</sequence>
<dbReference type="AlphaFoldDB" id="A0A829PP28"/>
<dbReference type="EMBL" id="JAOX01000001">
    <property type="protein sequence ID" value="ETZ88967.1"/>
    <property type="molecule type" value="Genomic_DNA"/>
</dbReference>
<comment type="caution">
    <text evidence="1">The sequence shown here is derived from an EMBL/GenBank/DDBJ whole genome shotgun (WGS) entry which is preliminary data.</text>
</comment>
<organism evidence="1 2">
    <name type="scientific">Mycobacteroides abscessus MAB_030201_1075</name>
    <dbReference type="NCBI Taxonomy" id="1335410"/>
    <lineage>
        <taxon>Bacteria</taxon>
        <taxon>Bacillati</taxon>
        <taxon>Actinomycetota</taxon>
        <taxon>Actinomycetes</taxon>
        <taxon>Mycobacteriales</taxon>
        <taxon>Mycobacteriaceae</taxon>
        <taxon>Mycobacteroides</taxon>
        <taxon>Mycobacteroides abscessus</taxon>
    </lineage>
</organism>
<gene>
    <name evidence="1" type="ORF">L829_2541</name>
</gene>
<dbReference type="Proteomes" id="UP000019854">
    <property type="component" value="Unassembled WGS sequence"/>
</dbReference>
<evidence type="ECO:0000313" key="1">
    <source>
        <dbReference type="EMBL" id="ETZ88967.1"/>
    </source>
</evidence>
<reference evidence="1 2" key="1">
    <citation type="submission" date="2014-01" db="EMBL/GenBank/DDBJ databases">
        <authorList>
            <person name="Zelazny A."/>
            <person name="Olivier K."/>
            <person name="Sampaio E.P."/>
            <person name="Holland S.M."/>
            <person name="Tallon L.J."/>
            <person name="Sadzewicz L.K."/>
            <person name="Sengamalay N."/>
            <person name="Fraser C.M."/>
            <person name="Hine E."/>
            <person name="Shefchek K.A."/>
            <person name="Das S.P."/>
            <person name="Shallom S.J."/>
            <person name="Agrawal S."/>
            <person name="Tettelin H."/>
        </authorList>
    </citation>
    <scope>NUCLEOTIDE SEQUENCE [LARGE SCALE GENOMIC DNA]</scope>
    <source>
        <strain evidence="1 2">MAB_030201_1075</strain>
    </source>
</reference>
<name>A0A829PP28_9MYCO</name>
<protein>
    <submittedName>
        <fullName evidence="1">Uncharacterized protein</fullName>
    </submittedName>
</protein>
<proteinExistence type="predicted"/>
<accession>A0A829PP28</accession>